<evidence type="ECO:0000256" key="1">
    <source>
        <dbReference type="ARBA" id="ARBA00022737"/>
    </source>
</evidence>
<evidence type="ECO:0000313" key="4">
    <source>
        <dbReference type="EMBL" id="PYE73004.1"/>
    </source>
</evidence>
<protein>
    <submittedName>
        <fullName evidence="4">RHS repeat-associated protein</fullName>
    </submittedName>
</protein>
<evidence type="ECO:0000313" key="5">
    <source>
        <dbReference type="Proteomes" id="UP000247540"/>
    </source>
</evidence>
<dbReference type="NCBIfam" id="TIGR03696">
    <property type="entry name" value="Rhs_assc_core"/>
    <property type="match status" value="1"/>
</dbReference>
<feature type="region of interest" description="Disordered" evidence="2">
    <location>
        <begin position="607"/>
        <end position="631"/>
    </location>
</feature>
<organism evidence="4 5">
    <name type="scientific">Xylophilus ampelinus</name>
    <dbReference type="NCBI Taxonomy" id="54067"/>
    <lineage>
        <taxon>Bacteria</taxon>
        <taxon>Pseudomonadati</taxon>
        <taxon>Pseudomonadota</taxon>
        <taxon>Betaproteobacteria</taxon>
        <taxon>Burkholderiales</taxon>
        <taxon>Xylophilus</taxon>
    </lineage>
</organism>
<proteinExistence type="predicted"/>
<dbReference type="Gene3D" id="2.180.10.10">
    <property type="entry name" value="RHS repeat-associated core"/>
    <property type="match status" value="1"/>
</dbReference>
<keyword evidence="1" id="KW-0677">Repeat</keyword>
<feature type="domain" description="Teneurin-like YD-shell" evidence="3">
    <location>
        <begin position="290"/>
        <end position="563"/>
    </location>
</feature>
<dbReference type="InterPro" id="IPR056823">
    <property type="entry name" value="TEN-like_YD-shell"/>
</dbReference>
<evidence type="ECO:0000256" key="2">
    <source>
        <dbReference type="SAM" id="MobiDB-lite"/>
    </source>
</evidence>
<dbReference type="Pfam" id="PF25023">
    <property type="entry name" value="TEN_YD-shell"/>
    <property type="match status" value="1"/>
</dbReference>
<dbReference type="RefSeq" id="WP_158529093.1">
    <property type="nucleotide sequence ID" value="NZ_JAMOFZ010000044.1"/>
</dbReference>
<accession>A0A318SCI6</accession>
<dbReference type="Pfam" id="PF05593">
    <property type="entry name" value="RHS_repeat"/>
    <property type="match status" value="1"/>
</dbReference>
<evidence type="ECO:0000259" key="3">
    <source>
        <dbReference type="Pfam" id="PF25023"/>
    </source>
</evidence>
<feature type="compositionally biased region" description="Basic residues" evidence="2">
    <location>
        <begin position="615"/>
        <end position="631"/>
    </location>
</feature>
<comment type="caution">
    <text evidence="4">The sequence shown here is derived from an EMBL/GenBank/DDBJ whole genome shotgun (WGS) entry which is preliminary data.</text>
</comment>
<name>A0A318SCI6_9BURK</name>
<dbReference type="Proteomes" id="UP000247540">
    <property type="component" value="Unassembled WGS sequence"/>
</dbReference>
<dbReference type="EMBL" id="QJTC01000044">
    <property type="protein sequence ID" value="PYE73004.1"/>
    <property type="molecule type" value="Genomic_DNA"/>
</dbReference>
<gene>
    <name evidence="4" type="ORF">DFQ15_1442</name>
</gene>
<dbReference type="InterPro" id="IPR031325">
    <property type="entry name" value="RHS_repeat"/>
</dbReference>
<dbReference type="InterPro" id="IPR022385">
    <property type="entry name" value="Rhs_assc_core"/>
</dbReference>
<dbReference type="AlphaFoldDB" id="A0A318SCI6"/>
<dbReference type="OrthoDB" id="8552614at2"/>
<sequence length="631" mass="67110">MAEISDFIGTKTSYTSNAQANPVQESSPDIGLIKTSYGASGLAETISDALNRKTTIARDLTGRPTKITYQDNSASVLNYDLLGSNFADPATPRAGIGYLSEVKDPGVTTRYRRDLLGRVTQKQQILTTGETRVVAYSYVTAGGGAGNIASITYPSGSVLGYTYDSVGRLTDLVLNGKPLISNLKWNPLGQPIGWQWPFVSVSGGYSSTRTYDTAAQLVQSELGSYTWNAAGRISGLTQNIMVPNAVGNGVVPLALSTAYTYDALGRMTAVAHVPTVKPTLPSGVGLSAITGPDQVGMAYDANGNRQSIVNQQTEAGGRITTHQRVYAQGIGNNRLLGYTQTQSVAGGADTTTQTAYSYDATGAITQAGADFYGYGANGRLQSVKHGTVGNASATYVYNALGQRVLKKNTLGSPAVTTQTVYADGPYDASTVLGTYGTPATGKPTQTEVVYLPTASGPMPIAASIDGRLYAIHSDHLNTPRRLTQADGKVAWQWVTTAFGEVPPSTGATGFVLETSSAPKGAATTIPVKFDLRFPGQVADEESGLFYNFRRSYDPATGRYTQNDPIGMVGGVESVWVRIPESADVHGPVWSGRVSMQPAGVRYTLESDRSPLAQDRHHRGRHGWYARKRSWQ</sequence>
<dbReference type="InterPro" id="IPR050708">
    <property type="entry name" value="T6SS_VgrG/RHS"/>
</dbReference>
<reference evidence="4 5" key="1">
    <citation type="submission" date="2018-06" db="EMBL/GenBank/DDBJ databases">
        <title>Genomic Encyclopedia of Type Strains, Phase III (KMG-III): the genomes of soil and plant-associated and newly described type strains.</title>
        <authorList>
            <person name="Whitman W."/>
        </authorList>
    </citation>
    <scope>NUCLEOTIDE SEQUENCE [LARGE SCALE GENOMIC DNA]</scope>
    <source>
        <strain evidence="4 5">CECT 7646</strain>
    </source>
</reference>
<dbReference type="PANTHER" id="PTHR32305">
    <property type="match status" value="1"/>
</dbReference>
<dbReference type="PANTHER" id="PTHR32305:SF15">
    <property type="entry name" value="PROTEIN RHSA-RELATED"/>
    <property type="match status" value="1"/>
</dbReference>
<keyword evidence="5" id="KW-1185">Reference proteome</keyword>